<name>A0ABT4U0T2_9ACTN</name>
<dbReference type="Pfam" id="PF00171">
    <property type="entry name" value="Aldedh"/>
    <property type="match status" value="1"/>
</dbReference>
<keyword evidence="9" id="KW-1185">Reference proteome</keyword>
<dbReference type="RefSeq" id="WP_270684750.1">
    <property type="nucleotide sequence ID" value="NZ_JAQFWQ010000016.1"/>
</dbReference>
<dbReference type="InterPro" id="IPR016163">
    <property type="entry name" value="Ald_DH_C"/>
</dbReference>
<dbReference type="PROSITE" id="PS00687">
    <property type="entry name" value="ALDEHYDE_DEHYDR_GLU"/>
    <property type="match status" value="1"/>
</dbReference>
<evidence type="ECO:0000256" key="5">
    <source>
        <dbReference type="RuleBase" id="RU003345"/>
    </source>
</evidence>
<evidence type="ECO:0000313" key="8">
    <source>
        <dbReference type="EMBL" id="MDA2810557.1"/>
    </source>
</evidence>
<evidence type="ECO:0000256" key="4">
    <source>
        <dbReference type="PROSITE-ProRule" id="PRU10007"/>
    </source>
</evidence>
<evidence type="ECO:0000256" key="1">
    <source>
        <dbReference type="ARBA" id="ARBA00009986"/>
    </source>
</evidence>
<reference evidence="8 9" key="1">
    <citation type="submission" date="2023-01" db="EMBL/GenBank/DDBJ databases">
        <title>Draft genome sequence of Nocardiopsis sp. RSe5-2 isolated from halophytes.</title>
        <authorList>
            <person name="Duangmal K."/>
            <person name="Chantavorakit T."/>
        </authorList>
    </citation>
    <scope>NUCLEOTIDE SEQUENCE [LARGE SCALE GENOMIC DNA]</scope>
    <source>
        <strain evidence="8 9">RSe5-2</strain>
    </source>
</reference>
<dbReference type="CDD" id="cd07093">
    <property type="entry name" value="ALDH_F8_HMSADH"/>
    <property type="match status" value="1"/>
</dbReference>
<dbReference type="PANTHER" id="PTHR43720">
    <property type="entry name" value="2-AMINOMUCONIC SEMIALDEHYDE DEHYDROGENASE"/>
    <property type="match status" value="1"/>
</dbReference>
<evidence type="ECO:0000256" key="3">
    <source>
        <dbReference type="ARBA" id="ARBA00023027"/>
    </source>
</evidence>
<dbReference type="Gene3D" id="3.40.605.10">
    <property type="entry name" value="Aldehyde Dehydrogenase, Chain A, domain 1"/>
    <property type="match status" value="1"/>
</dbReference>
<dbReference type="PROSITE" id="PS00070">
    <property type="entry name" value="ALDEHYDE_DEHYDR_CYS"/>
    <property type="match status" value="1"/>
</dbReference>
<accession>A0ABT4U0T2</accession>
<evidence type="ECO:0000313" key="9">
    <source>
        <dbReference type="Proteomes" id="UP001527866"/>
    </source>
</evidence>
<feature type="active site" evidence="4">
    <location>
        <position position="264"/>
    </location>
</feature>
<organism evidence="8 9">
    <name type="scientific">Nocardiopsis endophytica</name>
    <dbReference type="NCBI Taxonomy" id="3018445"/>
    <lineage>
        <taxon>Bacteria</taxon>
        <taxon>Bacillati</taxon>
        <taxon>Actinomycetota</taxon>
        <taxon>Actinomycetes</taxon>
        <taxon>Streptosporangiales</taxon>
        <taxon>Nocardiopsidaceae</taxon>
        <taxon>Nocardiopsis</taxon>
    </lineage>
</organism>
<dbReference type="InterPro" id="IPR016160">
    <property type="entry name" value="Ald_DH_CS_CYS"/>
</dbReference>
<sequence>MNIPDSLPDGVPATIPDPIPHHIGGEPAASADGATFDVLAPATNEVYTRAAAGGKADVDAAVAAARRAFADGPWPRMRDRERARVLGRIADAVESVDEELAAMESFDTGLPITQAKGQARRAAENFRFFADLVVARSDDAYKVPGLQLNYVNRKPVGVAGLITPWNTPFMLESWKLAPALAAGCTVVLKPAEFTPLSASLWARVFAAAGLPDGVFNLVNGIGEVAGEALVTHPGVDLVSFTGETGTGRRIFANAADGLKGLSMELGGKSPALVFADADLDAALDSTLFGVFSLNGERCTASSRILVERSVYDAFVSRYAERAAAVKVGPPDDPATEVGALVHPEHFRRVMDYVDSGRSEAELVAGGGRPEHLPDGNYLSPTVFAGVPPTARIFQEEIFGPVVAITPFDTEDEAVGLANDVPYGLAGYVWTNDLRRAHRVADRIEAGMVWINSHNVRDLRSPFGGVKASGLGQEGGHRSLDFYTEQQAVHVALGEVPTARFGAGGYDDRDPFFSGARSLR</sequence>
<keyword evidence="2 5" id="KW-0560">Oxidoreductase</keyword>
<comment type="caution">
    <text evidence="8">The sequence shown here is derived from an EMBL/GenBank/DDBJ whole genome shotgun (WGS) entry which is preliminary data.</text>
</comment>
<protein>
    <submittedName>
        <fullName evidence="8">5-carboxymethyl-2-hydroxymuconate semialdehyde dehydrogenase</fullName>
    </submittedName>
</protein>
<proteinExistence type="inferred from homology"/>
<dbReference type="EMBL" id="JAQFWQ010000016">
    <property type="protein sequence ID" value="MDA2810557.1"/>
    <property type="molecule type" value="Genomic_DNA"/>
</dbReference>
<dbReference type="InterPro" id="IPR011985">
    <property type="entry name" value="DH_HpaE"/>
</dbReference>
<dbReference type="PANTHER" id="PTHR43720:SF2">
    <property type="entry name" value="2-AMINOMUCONIC SEMIALDEHYDE DEHYDROGENASE"/>
    <property type="match status" value="1"/>
</dbReference>
<dbReference type="InterPro" id="IPR016162">
    <property type="entry name" value="Ald_DH_N"/>
</dbReference>
<dbReference type="InterPro" id="IPR029510">
    <property type="entry name" value="Ald_DH_CS_GLU"/>
</dbReference>
<keyword evidence="3" id="KW-0520">NAD</keyword>
<dbReference type="SUPFAM" id="SSF53720">
    <property type="entry name" value="ALDH-like"/>
    <property type="match status" value="1"/>
</dbReference>
<evidence type="ECO:0000259" key="7">
    <source>
        <dbReference type="Pfam" id="PF00171"/>
    </source>
</evidence>
<evidence type="ECO:0000256" key="6">
    <source>
        <dbReference type="SAM" id="MobiDB-lite"/>
    </source>
</evidence>
<feature type="region of interest" description="Disordered" evidence="6">
    <location>
        <begin position="1"/>
        <end position="28"/>
    </location>
</feature>
<evidence type="ECO:0000256" key="2">
    <source>
        <dbReference type="ARBA" id="ARBA00023002"/>
    </source>
</evidence>
<dbReference type="Gene3D" id="3.40.309.10">
    <property type="entry name" value="Aldehyde Dehydrogenase, Chain A, domain 2"/>
    <property type="match status" value="1"/>
</dbReference>
<dbReference type="InterPro" id="IPR015590">
    <property type="entry name" value="Aldehyde_DH_dom"/>
</dbReference>
<dbReference type="NCBIfam" id="TIGR02299">
    <property type="entry name" value="HpaE"/>
    <property type="match status" value="1"/>
</dbReference>
<feature type="domain" description="Aldehyde dehydrogenase" evidence="7">
    <location>
        <begin position="32"/>
        <end position="488"/>
    </location>
</feature>
<dbReference type="Proteomes" id="UP001527866">
    <property type="component" value="Unassembled WGS sequence"/>
</dbReference>
<gene>
    <name evidence="8" type="primary">hpaE</name>
    <name evidence="8" type="ORF">O4J56_07905</name>
</gene>
<comment type="similarity">
    <text evidence="1 5">Belongs to the aldehyde dehydrogenase family.</text>
</comment>
<dbReference type="InterPro" id="IPR016161">
    <property type="entry name" value="Ald_DH/histidinol_DH"/>
</dbReference>